<dbReference type="Gene3D" id="3.30.420.40">
    <property type="match status" value="1"/>
</dbReference>
<proteinExistence type="predicted"/>
<dbReference type="SUPFAM" id="SSF53067">
    <property type="entry name" value="Actin-like ATPase domain"/>
    <property type="match status" value="1"/>
</dbReference>
<dbReference type="RefSeq" id="XP_062879401.1">
    <property type="nucleotide sequence ID" value="XM_063023331.1"/>
</dbReference>
<dbReference type="InterPro" id="IPR043129">
    <property type="entry name" value="ATPase_NBD"/>
</dbReference>
<sequence>MSNEYYALILEFNARVVKLGFAREAIEHVQLTPSHPTWQKYAFQQQSQVEPSFLGLSSHCLDNDLKIQLLGNSRSDSALERMLEQYQKDYDLVQWFDWSTNGFVELSRLVRHLISTSLLVSPLFTKLFVVDNGLLALSKRMFCETMTKMLTCAAVVFLSYSLCTSIASGVSDALVIDFGWETCKIYTVIDYRVVRSEEFVEFSHESIHYRIMKDRGTNSFSEIEIFIQDVVCDSEDVFAELGLEQLPEVIANLIQKSAIDNRPLLSQNIIITGFFAQYSRFQIACFQETTKALQTLSANGLENLGAWCGASIYCSTILFTENYDDWKHMQIGSGKLTVESARELERYHG</sequence>
<name>A0AAX4HEH9_9ASCO</name>
<evidence type="ECO:0000313" key="2">
    <source>
        <dbReference type="Proteomes" id="UP001338582"/>
    </source>
</evidence>
<accession>A0AAX4HEH9</accession>
<dbReference type="Proteomes" id="UP001338582">
    <property type="component" value="Chromosome 5"/>
</dbReference>
<protein>
    <submittedName>
        <fullName evidence="1">Uncharacterized protein</fullName>
    </submittedName>
</protein>
<keyword evidence="2" id="KW-1185">Reference proteome</keyword>
<dbReference type="GeneID" id="88175454"/>
<reference evidence="1 2" key="1">
    <citation type="submission" date="2023-10" db="EMBL/GenBank/DDBJ databases">
        <title>Draft Genome Sequence of Candida saopaulonensis from a very Premature Infant with Sepsis.</title>
        <authorList>
            <person name="Ning Y."/>
            <person name="Dai R."/>
            <person name="Xiao M."/>
            <person name="Xu Y."/>
            <person name="Yan Q."/>
            <person name="Zhang L."/>
        </authorList>
    </citation>
    <scope>NUCLEOTIDE SEQUENCE [LARGE SCALE GENOMIC DNA]</scope>
    <source>
        <strain evidence="1 2">19XY460</strain>
    </source>
</reference>
<gene>
    <name evidence="1" type="ORF">PUMCH_004394</name>
</gene>
<dbReference type="EMBL" id="CP138898">
    <property type="protein sequence ID" value="WPK27023.1"/>
    <property type="molecule type" value="Genomic_DNA"/>
</dbReference>
<dbReference type="AlphaFoldDB" id="A0AAX4HEH9"/>
<evidence type="ECO:0000313" key="1">
    <source>
        <dbReference type="EMBL" id="WPK27023.1"/>
    </source>
</evidence>
<organism evidence="1 2">
    <name type="scientific">Australozyma saopauloensis</name>
    <dbReference type="NCBI Taxonomy" id="291208"/>
    <lineage>
        <taxon>Eukaryota</taxon>
        <taxon>Fungi</taxon>
        <taxon>Dikarya</taxon>
        <taxon>Ascomycota</taxon>
        <taxon>Saccharomycotina</taxon>
        <taxon>Pichiomycetes</taxon>
        <taxon>Metschnikowiaceae</taxon>
        <taxon>Australozyma</taxon>
    </lineage>
</organism>
<dbReference type="KEGG" id="asau:88175454"/>